<dbReference type="EMBL" id="HBUF01564904">
    <property type="protein sequence ID" value="CAG6764063.1"/>
    <property type="molecule type" value="Transcribed_RNA"/>
</dbReference>
<evidence type="ECO:0000259" key="15">
    <source>
        <dbReference type="PROSITE" id="PS51194"/>
    </source>
</evidence>
<dbReference type="PROSITE" id="PS00039">
    <property type="entry name" value="DEAD_ATP_HELICASE"/>
    <property type="match status" value="1"/>
</dbReference>
<dbReference type="GO" id="GO:0016787">
    <property type="term" value="F:hydrolase activity"/>
    <property type="evidence" value="ECO:0007669"/>
    <property type="project" value="UniProtKB-KW"/>
</dbReference>
<feature type="compositionally biased region" description="Basic and acidic residues" evidence="13">
    <location>
        <begin position="728"/>
        <end position="744"/>
    </location>
</feature>
<dbReference type="CDD" id="cd18787">
    <property type="entry name" value="SF2_C_DEAD"/>
    <property type="match status" value="1"/>
</dbReference>
<feature type="short sequence motif" description="Q motif" evidence="11">
    <location>
        <begin position="39"/>
        <end position="67"/>
    </location>
</feature>
<dbReference type="EMBL" id="HBUF01307334">
    <property type="protein sequence ID" value="CAG6692467.1"/>
    <property type="molecule type" value="Transcribed_RNA"/>
</dbReference>
<evidence type="ECO:0000259" key="14">
    <source>
        <dbReference type="PROSITE" id="PS51192"/>
    </source>
</evidence>
<feature type="domain" description="DEAD-box RNA helicase Q" evidence="16">
    <location>
        <begin position="39"/>
        <end position="67"/>
    </location>
</feature>
<dbReference type="GO" id="GO:0003724">
    <property type="term" value="F:RNA helicase activity"/>
    <property type="evidence" value="ECO:0007669"/>
    <property type="project" value="UniProtKB-EC"/>
</dbReference>
<dbReference type="GO" id="GO:0005524">
    <property type="term" value="F:ATP binding"/>
    <property type="evidence" value="ECO:0007669"/>
    <property type="project" value="UniProtKB-KW"/>
</dbReference>
<dbReference type="Pfam" id="PF00271">
    <property type="entry name" value="Helicase_C"/>
    <property type="match status" value="1"/>
</dbReference>
<dbReference type="PANTHER" id="PTHR47959">
    <property type="entry name" value="ATP-DEPENDENT RNA HELICASE RHLE-RELATED"/>
    <property type="match status" value="1"/>
</dbReference>
<dbReference type="GO" id="GO:0005730">
    <property type="term" value="C:nucleolus"/>
    <property type="evidence" value="ECO:0007669"/>
    <property type="project" value="UniProtKB-SubCell"/>
</dbReference>
<feature type="region of interest" description="Disordered" evidence="13">
    <location>
        <begin position="556"/>
        <end position="608"/>
    </location>
</feature>
<dbReference type="Gene3D" id="3.40.50.300">
    <property type="entry name" value="P-loop containing nucleotide triphosphate hydrolases"/>
    <property type="match status" value="2"/>
</dbReference>
<evidence type="ECO:0000256" key="6">
    <source>
        <dbReference type="ARBA" id="ARBA00022806"/>
    </source>
</evidence>
<evidence type="ECO:0000256" key="10">
    <source>
        <dbReference type="ARBA" id="ARBA00047984"/>
    </source>
</evidence>
<evidence type="ECO:0000313" key="17">
    <source>
        <dbReference type="EMBL" id="CAG6764067.1"/>
    </source>
</evidence>
<evidence type="ECO:0000259" key="16">
    <source>
        <dbReference type="PROSITE" id="PS51195"/>
    </source>
</evidence>
<dbReference type="EMBL" id="HBUF01564909">
    <property type="protein sequence ID" value="CAG6764083.1"/>
    <property type="molecule type" value="Transcribed_RNA"/>
</dbReference>
<keyword evidence="9" id="KW-0539">Nucleus</keyword>
<dbReference type="EMBL" id="HBUF01340654">
    <property type="protein sequence ID" value="CAG6702804.1"/>
    <property type="molecule type" value="Transcribed_RNA"/>
</dbReference>
<feature type="compositionally biased region" description="Basic and acidic residues" evidence="13">
    <location>
        <begin position="556"/>
        <end position="565"/>
    </location>
</feature>
<feature type="region of interest" description="Disordered" evidence="13">
    <location>
        <begin position="1"/>
        <end position="37"/>
    </location>
</feature>
<dbReference type="SUPFAM" id="SSF52540">
    <property type="entry name" value="P-loop containing nucleoside triphosphate hydrolases"/>
    <property type="match status" value="2"/>
</dbReference>
<evidence type="ECO:0000256" key="3">
    <source>
        <dbReference type="ARBA" id="ARBA00012552"/>
    </source>
</evidence>
<comment type="subcellular location">
    <subcellularLocation>
        <location evidence="1">Nucleus</location>
        <location evidence="1">Nucleolus</location>
    </subcellularLocation>
</comment>
<sequence>MRKKKEEANEIVGFEDPTVTISTNDDEKGGDKKKKKMGGGFQSLGLSFEVLKGILKRGYKIPTPIQRKTMPLILEGRDLVAMARTGSGKTACFLIPMLEKLKTHSPSAGMRALILSPTRELALQTFKFVKELGKFTKLQSTCLLGGDSMDNQFARLHASPDIVVATPGRFLHIVVEMELKMSSVQYVVFDEADRLFEMGFGEQLTEIINRLPDARQTLLFSATLPKVLVQFARAGLSDPVLIRLDVENKVPDTLQLGYISCRPDEKEAALLCMLKHVIPDNAMTIVFAATKYHVEYVHKILGLAGISSTYIYSDLDPTARKINAAKFQTGRIRVLVVTDVAARGIDIPSLDAVINYNFPSKAKLFVHRVGRCARAGRSGVAYSLVSTDELCYYLDLLLFLGRKPLIVDDSPACKKNRDGLFGKIPQALMEDQISEIMNWVELDADMEGIQKTCANAYKKYIKSRPGASVESVKKVKDLELATMQIHPLFRNIGNVEQEKFSMLSKMSEYRPSCTVLEFGKDPVSKTAALMRQKRKLHEPIIAGFKRKREEVVLAKKADAHDHSKESGNGNGLESSNVDDVESTFGQNIIHMSKKKRKQQDRENNTKMDSEFYIPYKPSDQYTEQGLSLTDFKQDSSRIALDLVGDSAELIHKLKQNAKKWDPVKKKYVGVSEDVRMVRSESGGLIRASYKTDRYKKWKERNKISDDADDEEKMSMISNIPQRFRQKQKTPDERNSIVKDKDTILKQRKIKEKRRERDGQSKEKRRAKQAAKKMKAKAGKKNRFMK</sequence>
<feature type="compositionally biased region" description="Basic and acidic residues" evidence="13">
    <location>
        <begin position="599"/>
        <end position="608"/>
    </location>
</feature>
<evidence type="ECO:0000256" key="12">
    <source>
        <dbReference type="RuleBase" id="RU000492"/>
    </source>
</evidence>
<dbReference type="AlphaFoldDB" id="A0A8D9ESH7"/>
<proteinExistence type="inferred from homology"/>
<feature type="compositionally biased region" description="Basic residues" evidence="13">
    <location>
        <begin position="762"/>
        <end position="785"/>
    </location>
</feature>
<dbReference type="GO" id="GO:0010468">
    <property type="term" value="P:regulation of gene expression"/>
    <property type="evidence" value="ECO:0007669"/>
    <property type="project" value="UniProtKB-ARBA"/>
</dbReference>
<dbReference type="InterPro" id="IPR001650">
    <property type="entry name" value="Helicase_C-like"/>
</dbReference>
<evidence type="ECO:0000256" key="2">
    <source>
        <dbReference type="ARBA" id="ARBA00010379"/>
    </source>
</evidence>
<dbReference type="EMBL" id="HBUF01564907">
    <property type="protein sequence ID" value="CAG6764075.1"/>
    <property type="molecule type" value="Transcribed_RNA"/>
</dbReference>
<dbReference type="SMART" id="SM00487">
    <property type="entry name" value="DEXDc"/>
    <property type="match status" value="1"/>
</dbReference>
<keyword evidence="6 12" id="KW-0347">Helicase</keyword>
<feature type="domain" description="Helicase C-terminal" evidence="15">
    <location>
        <begin position="273"/>
        <end position="418"/>
    </location>
</feature>
<dbReference type="Pfam" id="PF00270">
    <property type="entry name" value="DEAD"/>
    <property type="match status" value="1"/>
</dbReference>
<dbReference type="FunFam" id="3.40.50.300:FF:000865">
    <property type="entry name" value="ATP-dependent RNA helicase DDX54"/>
    <property type="match status" value="1"/>
</dbReference>
<dbReference type="EMBL" id="HBUF01307333">
    <property type="protein sequence ID" value="CAG6692466.1"/>
    <property type="molecule type" value="Transcribed_RNA"/>
</dbReference>
<dbReference type="EMBL" id="HBUF01564906">
    <property type="protein sequence ID" value="CAG6764071.1"/>
    <property type="molecule type" value="Transcribed_RNA"/>
</dbReference>
<dbReference type="InterPro" id="IPR011545">
    <property type="entry name" value="DEAD/DEAH_box_helicase_dom"/>
</dbReference>
<evidence type="ECO:0000256" key="5">
    <source>
        <dbReference type="ARBA" id="ARBA00022801"/>
    </source>
</evidence>
<dbReference type="SMART" id="SM00490">
    <property type="entry name" value="HELICc"/>
    <property type="match status" value="1"/>
</dbReference>
<organism evidence="17">
    <name type="scientific">Cacopsylla melanoneura</name>
    <dbReference type="NCBI Taxonomy" id="428564"/>
    <lineage>
        <taxon>Eukaryota</taxon>
        <taxon>Metazoa</taxon>
        <taxon>Ecdysozoa</taxon>
        <taxon>Arthropoda</taxon>
        <taxon>Hexapoda</taxon>
        <taxon>Insecta</taxon>
        <taxon>Pterygota</taxon>
        <taxon>Neoptera</taxon>
        <taxon>Paraneoptera</taxon>
        <taxon>Hemiptera</taxon>
        <taxon>Sternorrhyncha</taxon>
        <taxon>Psylloidea</taxon>
        <taxon>Psyllidae</taxon>
        <taxon>Psyllinae</taxon>
        <taxon>Cacopsylla</taxon>
    </lineage>
</organism>
<dbReference type="EMBL" id="HBUF01077479">
    <property type="protein sequence ID" value="CAG6631625.1"/>
    <property type="molecule type" value="Transcribed_RNA"/>
</dbReference>
<dbReference type="GO" id="GO:0003723">
    <property type="term" value="F:RNA binding"/>
    <property type="evidence" value="ECO:0007669"/>
    <property type="project" value="UniProtKB-KW"/>
</dbReference>
<dbReference type="EMBL" id="HBUF01077480">
    <property type="protein sequence ID" value="CAG6631628.1"/>
    <property type="molecule type" value="Transcribed_RNA"/>
</dbReference>
<dbReference type="GO" id="GO:0005829">
    <property type="term" value="C:cytosol"/>
    <property type="evidence" value="ECO:0007669"/>
    <property type="project" value="TreeGrafter"/>
</dbReference>
<keyword evidence="4 12" id="KW-0547">Nucleotide-binding</keyword>
<reference evidence="17" key="1">
    <citation type="submission" date="2021-05" db="EMBL/GenBank/DDBJ databases">
        <authorList>
            <person name="Alioto T."/>
            <person name="Alioto T."/>
            <person name="Gomez Garrido J."/>
        </authorList>
    </citation>
    <scope>NUCLEOTIDE SEQUENCE</scope>
</reference>
<dbReference type="EMBL" id="HBUF01340655">
    <property type="protein sequence ID" value="CAG6702810.1"/>
    <property type="molecule type" value="Transcribed_RNA"/>
</dbReference>
<keyword evidence="7 12" id="KW-0067">ATP-binding</keyword>
<dbReference type="EC" id="3.6.4.13" evidence="3"/>
<dbReference type="EMBL" id="HBUF01077483">
    <property type="protein sequence ID" value="CAG6631634.1"/>
    <property type="molecule type" value="Transcribed_RNA"/>
</dbReference>
<dbReference type="EMBL" id="HBUF01077481">
    <property type="protein sequence ID" value="CAG6631630.1"/>
    <property type="molecule type" value="Transcribed_RNA"/>
</dbReference>
<dbReference type="InterPro" id="IPR000629">
    <property type="entry name" value="RNA-helicase_DEAD-box_CS"/>
</dbReference>
<keyword evidence="5 12" id="KW-0378">Hydrolase</keyword>
<evidence type="ECO:0000256" key="9">
    <source>
        <dbReference type="ARBA" id="ARBA00023242"/>
    </source>
</evidence>
<dbReference type="InterPro" id="IPR014001">
    <property type="entry name" value="Helicase_ATP-bd"/>
</dbReference>
<dbReference type="PROSITE" id="PS51195">
    <property type="entry name" value="Q_MOTIF"/>
    <property type="match status" value="1"/>
</dbReference>
<dbReference type="InterPro" id="IPR027417">
    <property type="entry name" value="P-loop_NTPase"/>
</dbReference>
<dbReference type="EMBL" id="HBUF01564902">
    <property type="protein sequence ID" value="CAG6764055.1"/>
    <property type="molecule type" value="Transcribed_RNA"/>
</dbReference>
<dbReference type="EMBL" id="HBUF01564903">
    <property type="protein sequence ID" value="CAG6764059.1"/>
    <property type="molecule type" value="Transcribed_RNA"/>
</dbReference>
<accession>A0A8D9ESH7</accession>
<dbReference type="EMBL" id="HBUF01077484">
    <property type="protein sequence ID" value="CAG6631636.1"/>
    <property type="molecule type" value="Transcribed_RNA"/>
</dbReference>
<dbReference type="EMBL" id="HBUF01077482">
    <property type="protein sequence ID" value="CAG6631631.1"/>
    <property type="molecule type" value="Transcribed_RNA"/>
</dbReference>
<evidence type="ECO:0000256" key="11">
    <source>
        <dbReference type="PROSITE-ProRule" id="PRU00552"/>
    </source>
</evidence>
<dbReference type="EMBL" id="HBUF01307335">
    <property type="protein sequence ID" value="CAG6692468.1"/>
    <property type="molecule type" value="Transcribed_RNA"/>
</dbReference>
<dbReference type="InterPro" id="IPR033517">
    <property type="entry name" value="DDX54/DBP10_DEAD-box_helicase"/>
</dbReference>
<evidence type="ECO:0000256" key="8">
    <source>
        <dbReference type="ARBA" id="ARBA00022884"/>
    </source>
</evidence>
<feature type="region of interest" description="Disordered" evidence="13">
    <location>
        <begin position="705"/>
        <end position="785"/>
    </location>
</feature>
<evidence type="ECO:0000256" key="1">
    <source>
        <dbReference type="ARBA" id="ARBA00004604"/>
    </source>
</evidence>
<dbReference type="Pfam" id="PF08147">
    <property type="entry name" value="DBP10CT"/>
    <property type="match status" value="1"/>
</dbReference>
<dbReference type="EMBL" id="HBUF01340656">
    <property type="protein sequence ID" value="CAG6702816.1"/>
    <property type="molecule type" value="Transcribed_RNA"/>
</dbReference>
<keyword evidence="8" id="KW-0694">RNA-binding</keyword>
<dbReference type="EMBL" id="HBUF01340651">
    <property type="protein sequence ID" value="CAG6702786.1"/>
    <property type="molecule type" value="Transcribed_RNA"/>
</dbReference>
<evidence type="ECO:0000256" key="7">
    <source>
        <dbReference type="ARBA" id="ARBA00022840"/>
    </source>
</evidence>
<comment type="catalytic activity">
    <reaction evidence="10">
        <text>ATP + H2O = ADP + phosphate + H(+)</text>
        <dbReference type="Rhea" id="RHEA:13065"/>
        <dbReference type="ChEBI" id="CHEBI:15377"/>
        <dbReference type="ChEBI" id="CHEBI:15378"/>
        <dbReference type="ChEBI" id="CHEBI:30616"/>
        <dbReference type="ChEBI" id="CHEBI:43474"/>
        <dbReference type="ChEBI" id="CHEBI:456216"/>
        <dbReference type="EC" id="3.6.4.13"/>
    </reaction>
</comment>
<dbReference type="EMBL" id="HBUF01564911">
    <property type="protein sequence ID" value="CAG6764091.1"/>
    <property type="molecule type" value="Transcribed_RNA"/>
</dbReference>
<dbReference type="CDD" id="cd17959">
    <property type="entry name" value="DEADc_DDX54"/>
    <property type="match status" value="1"/>
</dbReference>
<dbReference type="EMBL" id="HBUF01564905">
    <property type="protein sequence ID" value="CAG6764067.1"/>
    <property type="molecule type" value="Transcribed_RNA"/>
</dbReference>
<dbReference type="EMBL" id="HBUF01340652">
    <property type="protein sequence ID" value="CAG6702792.1"/>
    <property type="molecule type" value="Transcribed_RNA"/>
</dbReference>
<dbReference type="InterPro" id="IPR012541">
    <property type="entry name" value="DBP10_C"/>
</dbReference>
<dbReference type="EMBL" id="HBUF01077485">
    <property type="protein sequence ID" value="CAG6631639.1"/>
    <property type="molecule type" value="Transcribed_RNA"/>
</dbReference>
<dbReference type="SMART" id="SM01123">
    <property type="entry name" value="DBP10CT"/>
    <property type="match status" value="1"/>
</dbReference>
<feature type="domain" description="Helicase ATP-binding" evidence="14">
    <location>
        <begin position="70"/>
        <end position="242"/>
    </location>
</feature>
<dbReference type="PROSITE" id="PS51194">
    <property type="entry name" value="HELICASE_CTER"/>
    <property type="match status" value="1"/>
</dbReference>
<dbReference type="EMBL" id="HBUF01564908">
    <property type="protein sequence ID" value="CAG6764079.1"/>
    <property type="molecule type" value="Transcribed_RNA"/>
</dbReference>
<dbReference type="EMBL" id="HBUF01564910">
    <property type="protein sequence ID" value="CAG6764087.1"/>
    <property type="molecule type" value="Transcribed_RNA"/>
</dbReference>
<name>A0A8D9ESH7_9HEMI</name>
<comment type="similarity">
    <text evidence="2">Belongs to the DEAD box helicase family. DDX54/DBP10 subfamily.</text>
</comment>
<dbReference type="EMBL" id="HBUF01340653">
    <property type="protein sequence ID" value="CAG6702798.1"/>
    <property type="molecule type" value="Transcribed_RNA"/>
</dbReference>
<evidence type="ECO:0000256" key="4">
    <source>
        <dbReference type="ARBA" id="ARBA00022741"/>
    </source>
</evidence>
<protein>
    <recommendedName>
        <fullName evidence="3">RNA helicase</fullName>
        <ecNumber evidence="3">3.6.4.13</ecNumber>
    </recommendedName>
</protein>
<feature type="compositionally biased region" description="Basic and acidic residues" evidence="13">
    <location>
        <begin position="752"/>
        <end position="761"/>
    </location>
</feature>
<dbReference type="InterPro" id="IPR050079">
    <property type="entry name" value="DEAD_box_RNA_helicase"/>
</dbReference>
<dbReference type="PANTHER" id="PTHR47959:SF8">
    <property type="entry name" value="RNA HELICASE"/>
    <property type="match status" value="1"/>
</dbReference>
<dbReference type="InterPro" id="IPR014014">
    <property type="entry name" value="RNA_helicase_DEAD_Q_motif"/>
</dbReference>
<dbReference type="PROSITE" id="PS51192">
    <property type="entry name" value="HELICASE_ATP_BIND_1"/>
    <property type="match status" value="1"/>
</dbReference>
<evidence type="ECO:0000256" key="13">
    <source>
        <dbReference type="SAM" id="MobiDB-lite"/>
    </source>
</evidence>